<accession>A0A8S5RAR3</accession>
<reference evidence="1" key="1">
    <citation type="journal article" date="2021" name="Proc. Natl. Acad. Sci. U.S.A.">
        <title>A Catalog of Tens of Thousands of Viruses from Human Metagenomes Reveals Hidden Associations with Chronic Diseases.</title>
        <authorList>
            <person name="Tisza M.J."/>
            <person name="Buck C.B."/>
        </authorList>
    </citation>
    <scope>NUCLEOTIDE SEQUENCE</scope>
    <source>
        <strain evidence="1">CtLl75</strain>
    </source>
</reference>
<name>A0A8S5RAR3_9VIRU</name>
<organism evidence="1">
    <name type="scientific">virus sp. ctLl75</name>
    <dbReference type="NCBI Taxonomy" id="2828249"/>
    <lineage>
        <taxon>Viruses</taxon>
    </lineage>
</organism>
<dbReference type="EMBL" id="BK059085">
    <property type="protein sequence ID" value="DAE28431.1"/>
    <property type="molecule type" value="Genomic_DNA"/>
</dbReference>
<sequence length="61" mass="6704">MTSTLGLLFLLLTLKIEYPTEDCVLIASLSRSWSQISSLIFTNSLLSVSTPKSAEKPFPIT</sequence>
<evidence type="ECO:0000313" key="1">
    <source>
        <dbReference type="EMBL" id="DAE28431.1"/>
    </source>
</evidence>
<protein>
    <submittedName>
        <fullName evidence="1">Uncharacterized protein</fullName>
    </submittedName>
</protein>
<proteinExistence type="predicted"/>